<gene>
    <name evidence="4" type="primary">LOC111122155</name>
</gene>
<dbReference type="InterPro" id="IPR001304">
    <property type="entry name" value="C-type_lectin-like"/>
</dbReference>
<dbReference type="PANTHER" id="PTHR22802">
    <property type="entry name" value="C-TYPE LECTIN SUPERFAMILY MEMBER"/>
    <property type="match status" value="1"/>
</dbReference>
<dbReference type="CDD" id="cd00037">
    <property type="entry name" value="CLECT"/>
    <property type="match status" value="1"/>
</dbReference>
<keyword evidence="3" id="KW-1185">Reference proteome</keyword>
<dbReference type="OrthoDB" id="6118723at2759"/>
<sequence>MGPSVAKRTMGDVIVLFFSMEIFRVVLGDVPPGGIEGLWISDLSLKDKVKDDSYLWMRSAISRVQCALECTADTRCLSHFYRETSATCIAQDTDLDSITVRNSSGYLAYGFLSSPGCRAPFVYNRAANLCFWFSDTKGNLTTAQQVCGSYGGSLVTIDTEAKRNAILTDPNFGKSPTGQSVPSYLVDGSDEGHEMDFRYKDGSPVPASFWLGSYPQNKTTENCIHLPTWSDGKLFHYDCDNSGYYFICQKP</sequence>
<dbReference type="KEGG" id="cvn:111122155"/>
<dbReference type="Gene3D" id="3.10.100.10">
    <property type="entry name" value="Mannose-Binding Protein A, subunit A"/>
    <property type="match status" value="1"/>
</dbReference>
<dbReference type="GeneID" id="111122155"/>
<dbReference type="PANTHER" id="PTHR22802:SF456">
    <property type="entry name" value="FI01427P"/>
    <property type="match status" value="1"/>
</dbReference>
<feature type="domain" description="C-type lectin" evidence="2">
    <location>
        <begin position="126"/>
        <end position="231"/>
    </location>
</feature>
<dbReference type="RefSeq" id="XP_022319453.1">
    <property type="nucleotide sequence ID" value="XM_022463745.1"/>
</dbReference>
<dbReference type="Proteomes" id="UP000694844">
    <property type="component" value="Chromosome 2"/>
</dbReference>
<dbReference type="InterPro" id="IPR016187">
    <property type="entry name" value="CTDL_fold"/>
</dbReference>
<dbReference type="PROSITE" id="PS50041">
    <property type="entry name" value="C_TYPE_LECTIN_2"/>
    <property type="match status" value="1"/>
</dbReference>
<dbReference type="InterPro" id="IPR051004">
    <property type="entry name" value="DC-SIGN_domain-containing"/>
</dbReference>
<dbReference type="SUPFAM" id="SSF56436">
    <property type="entry name" value="C-type lectin-like"/>
    <property type="match status" value="1"/>
</dbReference>
<protein>
    <submittedName>
        <fullName evidence="4">Echinoidin-like</fullName>
    </submittedName>
</protein>
<evidence type="ECO:0000256" key="1">
    <source>
        <dbReference type="SAM" id="SignalP"/>
    </source>
</evidence>
<feature type="signal peptide" evidence="1">
    <location>
        <begin position="1"/>
        <end position="28"/>
    </location>
</feature>
<organism evidence="3 4">
    <name type="scientific">Crassostrea virginica</name>
    <name type="common">Eastern oyster</name>
    <dbReference type="NCBI Taxonomy" id="6565"/>
    <lineage>
        <taxon>Eukaryota</taxon>
        <taxon>Metazoa</taxon>
        <taxon>Spiralia</taxon>
        <taxon>Lophotrochozoa</taxon>
        <taxon>Mollusca</taxon>
        <taxon>Bivalvia</taxon>
        <taxon>Autobranchia</taxon>
        <taxon>Pteriomorphia</taxon>
        <taxon>Ostreida</taxon>
        <taxon>Ostreoidea</taxon>
        <taxon>Ostreidae</taxon>
        <taxon>Crassostrea</taxon>
    </lineage>
</organism>
<dbReference type="InterPro" id="IPR016186">
    <property type="entry name" value="C-type_lectin-like/link_sf"/>
</dbReference>
<dbReference type="Pfam" id="PF00059">
    <property type="entry name" value="Lectin_C"/>
    <property type="match status" value="1"/>
</dbReference>
<reference evidence="4" key="1">
    <citation type="submission" date="2025-08" db="UniProtKB">
        <authorList>
            <consortium name="RefSeq"/>
        </authorList>
    </citation>
    <scope>IDENTIFICATION</scope>
    <source>
        <tissue evidence="4">Whole sample</tissue>
    </source>
</reference>
<evidence type="ECO:0000313" key="3">
    <source>
        <dbReference type="Proteomes" id="UP000694844"/>
    </source>
</evidence>
<dbReference type="AlphaFoldDB" id="A0A8B8CUH1"/>
<dbReference type="SMART" id="SM00034">
    <property type="entry name" value="CLECT"/>
    <property type="match status" value="1"/>
</dbReference>
<name>A0A8B8CUH1_CRAVI</name>
<proteinExistence type="predicted"/>
<accession>A0A8B8CUH1</accession>
<evidence type="ECO:0000313" key="4">
    <source>
        <dbReference type="RefSeq" id="XP_022319453.1"/>
    </source>
</evidence>
<keyword evidence="1" id="KW-0732">Signal</keyword>
<evidence type="ECO:0000259" key="2">
    <source>
        <dbReference type="PROSITE" id="PS50041"/>
    </source>
</evidence>
<feature type="chain" id="PRO_5034604911" evidence="1">
    <location>
        <begin position="29"/>
        <end position="251"/>
    </location>
</feature>